<dbReference type="RefSeq" id="WP_390283205.1">
    <property type="nucleotide sequence ID" value="NZ_JBHUDI010000001.1"/>
</dbReference>
<keyword evidence="6" id="KW-1185">Reference proteome</keyword>
<dbReference type="InterPro" id="IPR036388">
    <property type="entry name" value="WH-like_DNA-bd_sf"/>
</dbReference>
<dbReference type="InterPro" id="IPR002577">
    <property type="entry name" value="HTH_HxlR"/>
</dbReference>
<dbReference type="PANTHER" id="PTHR33204:SF18">
    <property type="entry name" value="TRANSCRIPTIONAL REGULATORY PROTEIN"/>
    <property type="match status" value="1"/>
</dbReference>
<feature type="domain" description="HTH hxlR-type" evidence="4">
    <location>
        <begin position="23"/>
        <end position="122"/>
    </location>
</feature>
<reference evidence="5 6" key="1">
    <citation type="journal article" date="2019" name="Int. J. Syst. Evol. Microbiol.">
        <title>The Global Catalogue of Microorganisms (GCM) 10K type strain sequencing project: providing services to taxonomists for standard genome sequencing and annotation.</title>
        <authorList>
            <consortium name="The Broad Institute Genomics Platform"/>
            <consortium name="The Broad Institute Genome Sequencing Center for Infectious Disease"/>
            <person name="Wu L."/>
            <person name="Ma J."/>
        </authorList>
    </citation>
    <scope>NUCLEOTIDE SEQUENCE [LARGE SCALE GENOMIC DNA]</scope>
    <source>
        <strain evidence="5 6">CGMCC 1.12230</strain>
    </source>
</reference>
<organism evidence="5 6">
    <name type="scientific">Haloarchaeobius amylolyticus</name>
    <dbReference type="NCBI Taxonomy" id="1198296"/>
    <lineage>
        <taxon>Archaea</taxon>
        <taxon>Methanobacteriati</taxon>
        <taxon>Methanobacteriota</taxon>
        <taxon>Stenosarchaea group</taxon>
        <taxon>Halobacteria</taxon>
        <taxon>Halobacteriales</taxon>
        <taxon>Halorubellaceae</taxon>
        <taxon>Haloarchaeobius</taxon>
    </lineage>
</organism>
<dbReference type="Pfam" id="PF01638">
    <property type="entry name" value="HxlR"/>
    <property type="match status" value="1"/>
</dbReference>
<name>A0ABD6BAP4_9EURY</name>
<dbReference type="EMBL" id="JBHUDI010000001">
    <property type="protein sequence ID" value="MFD1562036.1"/>
    <property type="molecule type" value="Genomic_DNA"/>
</dbReference>
<evidence type="ECO:0000259" key="4">
    <source>
        <dbReference type="PROSITE" id="PS51118"/>
    </source>
</evidence>
<evidence type="ECO:0000256" key="2">
    <source>
        <dbReference type="ARBA" id="ARBA00023125"/>
    </source>
</evidence>
<protein>
    <submittedName>
        <fullName evidence="5">Winged helix-turn-helix transcriptional regulator</fullName>
    </submittedName>
</protein>
<dbReference type="Proteomes" id="UP001597076">
    <property type="component" value="Unassembled WGS sequence"/>
</dbReference>
<comment type="caution">
    <text evidence="5">The sequence shown here is derived from an EMBL/GenBank/DDBJ whole genome shotgun (WGS) entry which is preliminary data.</text>
</comment>
<evidence type="ECO:0000313" key="5">
    <source>
        <dbReference type="EMBL" id="MFD1562036.1"/>
    </source>
</evidence>
<dbReference type="AlphaFoldDB" id="A0ABD6BAP4"/>
<keyword evidence="2" id="KW-0238">DNA-binding</keyword>
<evidence type="ECO:0000313" key="6">
    <source>
        <dbReference type="Proteomes" id="UP001597076"/>
    </source>
</evidence>
<dbReference type="GO" id="GO:0003677">
    <property type="term" value="F:DNA binding"/>
    <property type="evidence" value="ECO:0007669"/>
    <property type="project" value="UniProtKB-KW"/>
</dbReference>
<accession>A0ABD6BAP4</accession>
<sequence length="129" mass="14331">MGETGKIPENECLAAWCAGDDWCAVTCTMDVIGKKWHPVIVHRLLHHGPLRFNDLSDEIGAITNKMLSQSLEDLEATNVVDREIVSEKPVAVEYSLTERGQSLKPVIESLEEWGKTHLHPAERAGEPTC</sequence>
<keyword evidence="1" id="KW-0805">Transcription regulation</keyword>
<gene>
    <name evidence="5" type="ORF">ACFR99_00410</name>
</gene>
<proteinExistence type="predicted"/>
<dbReference type="InterPro" id="IPR036390">
    <property type="entry name" value="WH_DNA-bd_sf"/>
</dbReference>
<keyword evidence="3" id="KW-0804">Transcription</keyword>
<evidence type="ECO:0000256" key="3">
    <source>
        <dbReference type="ARBA" id="ARBA00023163"/>
    </source>
</evidence>
<dbReference type="SUPFAM" id="SSF46785">
    <property type="entry name" value="Winged helix' DNA-binding domain"/>
    <property type="match status" value="1"/>
</dbReference>
<dbReference type="PANTHER" id="PTHR33204">
    <property type="entry name" value="TRANSCRIPTIONAL REGULATOR, MARR FAMILY"/>
    <property type="match status" value="1"/>
</dbReference>
<dbReference type="PROSITE" id="PS51118">
    <property type="entry name" value="HTH_HXLR"/>
    <property type="match status" value="1"/>
</dbReference>
<evidence type="ECO:0000256" key="1">
    <source>
        <dbReference type="ARBA" id="ARBA00023015"/>
    </source>
</evidence>
<dbReference type="Gene3D" id="1.10.10.10">
    <property type="entry name" value="Winged helix-like DNA-binding domain superfamily/Winged helix DNA-binding domain"/>
    <property type="match status" value="1"/>
</dbReference>